<dbReference type="RefSeq" id="WP_160623843.1">
    <property type="nucleotide sequence ID" value="NZ_WUUQ01000001.1"/>
</dbReference>
<dbReference type="EMBL" id="WUUQ01000001">
    <property type="protein sequence ID" value="MXQ72341.1"/>
    <property type="molecule type" value="Genomic_DNA"/>
</dbReference>
<gene>
    <name evidence="11" type="ORF">GSF08_00105</name>
</gene>
<evidence type="ECO:0000256" key="9">
    <source>
        <dbReference type="SAM" id="Phobius"/>
    </source>
</evidence>
<reference evidence="11 12" key="1">
    <citation type="submission" date="2019-12" db="EMBL/GenBank/DDBJ databases">
        <authorList>
            <person name="Yang R."/>
        </authorList>
    </citation>
    <scope>NUCLEOTIDE SEQUENCE [LARGE SCALE GENOMIC DNA]</scope>
    <source>
        <strain evidence="11 12">DONG20-135</strain>
    </source>
</reference>
<dbReference type="InterPro" id="IPR051547">
    <property type="entry name" value="TDP2-like"/>
</dbReference>
<keyword evidence="9" id="KW-0472">Membrane</keyword>
<dbReference type="SUPFAM" id="SSF56219">
    <property type="entry name" value="DNase I-like"/>
    <property type="match status" value="1"/>
</dbReference>
<reference evidence="11 12" key="2">
    <citation type="submission" date="2020-01" db="EMBL/GenBank/DDBJ databases">
        <title>Clostridiaceae sp. nov. isolated from the gut of human by culturomics.</title>
        <authorList>
            <person name="Chang Y."/>
        </authorList>
    </citation>
    <scope>NUCLEOTIDE SEQUENCE [LARGE SCALE GENOMIC DNA]</scope>
    <source>
        <strain evidence="11 12">DONG20-135</strain>
    </source>
</reference>
<evidence type="ECO:0000256" key="5">
    <source>
        <dbReference type="ARBA" id="ARBA00022763"/>
    </source>
</evidence>
<proteinExistence type="predicted"/>
<dbReference type="InterPro" id="IPR036691">
    <property type="entry name" value="Endo/exonu/phosph_ase_sf"/>
</dbReference>
<protein>
    <submittedName>
        <fullName evidence="11">Endonuclease</fullName>
    </submittedName>
</protein>
<comment type="caution">
    <text evidence="11">The sequence shown here is derived from an EMBL/GenBank/DDBJ whole genome shotgun (WGS) entry which is preliminary data.</text>
</comment>
<comment type="cofactor">
    <cofactor evidence="1">
        <name>Mn(2+)</name>
        <dbReference type="ChEBI" id="CHEBI:29035"/>
    </cofactor>
</comment>
<keyword evidence="7" id="KW-0460">Magnesium</keyword>
<keyword evidence="3" id="KW-0540">Nuclease</keyword>
<dbReference type="PANTHER" id="PTHR15822">
    <property type="entry name" value="TRAF AND TNF RECEPTOR-ASSOCIATED PROTEIN"/>
    <property type="match status" value="1"/>
</dbReference>
<sequence length="367" mass="41949">MKKRTKRILLTIGILLLIPILFVAGYVGYMSFQYYRIADNTNVKTENQQISMAKASQTFTLTTYNIGFGAYDHDFSFFMDSGEMKDGTKVQGKNGRAQSEKIVLDNTSGVIDTIQRESSDFYFFQEVDVDATRSFHVDQRAKIEKAMKHYADIFTLNFHSAYLLYPFHEPHGAVKAGLLTLSKYQVKDTVRRQYPVDNSFITKFTDLDRCFMVSRIPLDNGKDLVLINSHMSAYDKGGKIRQKQLKVLNKAMSDEYKKGNYVIVGGDFNHDIADSLHTFQTEQKVPAWVFQIHDKDIAEHFHIVQADNKKEVATCRSTDMPYQKNVNYTAVLDGFIVSDNIEAAATNIDTDFMYSDHNPVTVTFQLK</sequence>
<keyword evidence="5" id="KW-0227">DNA damage</keyword>
<dbReference type="Gene3D" id="3.60.10.10">
    <property type="entry name" value="Endonuclease/exonuclease/phosphatase"/>
    <property type="match status" value="1"/>
</dbReference>
<feature type="domain" description="Endonuclease/exonuclease/phosphatase" evidence="10">
    <location>
        <begin position="106"/>
        <end position="357"/>
    </location>
</feature>
<evidence type="ECO:0000313" key="11">
    <source>
        <dbReference type="EMBL" id="MXQ72341.1"/>
    </source>
</evidence>
<evidence type="ECO:0000259" key="10">
    <source>
        <dbReference type="Pfam" id="PF03372"/>
    </source>
</evidence>
<name>A0A6N8U342_9FIRM</name>
<dbReference type="Pfam" id="PF03372">
    <property type="entry name" value="Exo_endo_phos"/>
    <property type="match status" value="1"/>
</dbReference>
<evidence type="ECO:0000256" key="7">
    <source>
        <dbReference type="ARBA" id="ARBA00022842"/>
    </source>
</evidence>
<evidence type="ECO:0000256" key="6">
    <source>
        <dbReference type="ARBA" id="ARBA00022801"/>
    </source>
</evidence>
<dbReference type="GO" id="GO:0006281">
    <property type="term" value="P:DNA repair"/>
    <property type="evidence" value="ECO:0007669"/>
    <property type="project" value="UniProtKB-KW"/>
</dbReference>
<dbReference type="GO" id="GO:0004519">
    <property type="term" value="F:endonuclease activity"/>
    <property type="evidence" value="ECO:0007669"/>
    <property type="project" value="UniProtKB-KW"/>
</dbReference>
<dbReference type="Proteomes" id="UP000434036">
    <property type="component" value="Unassembled WGS sequence"/>
</dbReference>
<dbReference type="InterPro" id="IPR005135">
    <property type="entry name" value="Endo/exonuclease/phosphatase"/>
</dbReference>
<dbReference type="GO" id="GO:0016787">
    <property type="term" value="F:hydrolase activity"/>
    <property type="evidence" value="ECO:0007669"/>
    <property type="project" value="UniProtKB-KW"/>
</dbReference>
<evidence type="ECO:0000256" key="1">
    <source>
        <dbReference type="ARBA" id="ARBA00001936"/>
    </source>
</evidence>
<feature type="transmembrane region" description="Helical" evidence="9">
    <location>
        <begin position="7"/>
        <end position="29"/>
    </location>
</feature>
<keyword evidence="12" id="KW-1185">Reference proteome</keyword>
<evidence type="ECO:0000256" key="2">
    <source>
        <dbReference type="ARBA" id="ARBA00001946"/>
    </source>
</evidence>
<accession>A0A6N8U342</accession>
<keyword evidence="9" id="KW-0812">Transmembrane</keyword>
<evidence type="ECO:0000256" key="8">
    <source>
        <dbReference type="ARBA" id="ARBA00023204"/>
    </source>
</evidence>
<keyword evidence="6" id="KW-0378">Hydrolase</keyword>
<keyword evidence="11" id="KW-0255">Endonuclease</keyword>
<keyword evidence="8" id="KW-0234">DNA repair</keyword>
<evidence type="ECO:0000256" key="3">
    <source>
        <dbReference type="ARBA" id="ARBA00022722"/>
    </source>
</evidence>
<keyword evidence="9" id="KW-1133">Transmembrane helix</keyword>
<dbReference type="PANTHER" id="PTHR15822:SF4">
    <property type="entry name" value="TYROSYL-DNA PHOSPHODIESTERASE 2"/>
    <property type="match status" value="1"/>
</dbReference>
<dbReference type="AlphaFoldDB" id="A0A6N8U342"/>
<organism evidence="11 12">
    <name type="scientific">Copranaerobaculum intestinale</name>
    <dbReference type="NCBI Taxonomy" id="2692629"/>
    <lineage>
        <taxon>Bacteria</taxon>
        <taxon>Bacillati</taxon>
        <taxon>Bacillota</taxon>
        <taxon>Erysipelotrichia</taxon>
        <taxon>Erysipelotrichales</taxon>
        <taxon>Erysipelotrichaceae</taxon>
        <taxon>Copranaerobaculum</taxon>
    </lineage>
</organism>
<keyword evidence="4" id="KW-0479">Metal-binding</keyword>
<evidence type="ECO:0000256" key="4">
    <source>
        <dbReference type="ARBA" id="ARBA00022723"/>
    </source>
</evidence>
<dbReference type="GO" id="GO:0046872">
    <property type="term" value="F:metal ion binding"/>
    <property type="evidence" value="ECO:0007669"/>
    <property type="project" value="UniProtKB-KW"/>
</dbReference>
<evidence type="ECO:0000313" key="12">
    <source>
        <dbReference type="Proteomes" id="UP000434036"/>
    </source>
</evidence>
<comment type="cofactor">
    <cofactor evidence="2">
        <name>Mg(2+)</name>
        <dbReference type="ChEBI" id="CHEBI:18420"/>
    </cofactor>
</comment>